<sequence>MQPTAIADCSSHADDETASDSLRVEMMAAMLQAAEDELVHLAGKLRATQSALSIAQDQLQHKDGLLAAALGRIEELELMLQTRSRKPDRSSTDASATCCSVQTCGQLDGAGVADSASVADNACASFPASAPHIWDECSESACSQDGDGARSHEPAYEYSIPLHGSYVAMTRADAESSMRPKEIVRDSRSMLEYIQARGHNPLLPPMRLVLPSSAGLARESRKRRSSWSPARVLSMSSLR</sequence>
<evidence type="ECO:0000313" key="1">
    <source>
        <dbReference type="EMBL" id="CAE0782640.1"/>
    </source>
</evidence>
<protein>
    <submittedName>
        <fullName evidence="1">Uncharacterized protein</fullName>
    </submittedName>
</protein>
<reference evidence="1" key="1">
    <citation type="submission" date="2021-01" db="EMBL/GenBank/DDBJ databases">
        <authorList>
            <person name="Corre E."/>
            <person name="Pelletier E."/>
            <person name="Niang G."/>
            <person name="Scheremetjew M."/>
            <person name="Finn R."/>
            <person name="Kale V."/>
            <person name="Holt S."/>
            <person name="Cochrane G."/>
            <person name="Meng A."/>
            <person name="Brown T."/>
            <person name="Cohen L."/>
        </authorList>
    </citation>
    <scope>NUCLEOTIDE SEQUENCE</scope>
    <source>
        <strain evidence="1">CCMP645</strain>
    </source>
</reference>
<dbReference type="AlphaFoldDB" id="A0A7S4BZZ7"/>
<name>A0A7S4BZZ7_CHRCT</name>
<proteinExistence type="predicted"/>
<gene>
    <name evidence="1" type="ORF">PCAR00345_LOCUS35342</name>
</gene>
<organism evidence="1">
    <name type="scientific">Chrysotila carterae</name>
    <name type="common">Marine alga</name>
    <name type="synonym">Syracosphaera carterae</name>
    <dbReference type="NCBI Taxonomy" id="13221"/>
    <lineage>
        <taxon>Eukaryota</taxon>
        <taxon>Haptista</taxon>
        <taxon>Haptophyta</taxon>
        <taxon>Prymnesiophyceae</taxon>
        <taxon>Isochrysidales</taxon>
        <taxon>Isochrysidaceae</taxon>
        <taxon>Chrysotila</taxon>
    </lineage>
</organism>
<accession>A0A7S4BZZ7</accession>
<dbReference type="EMBL" id="HBIZ01055302">
    <property type="protein sequence ID" value="CAE0782640.1"/>
    <property type="molecule type" value="Transcribed_RNA"/>
</dbReference>